<organism evidence="2 3">
    <name type="scientific">Hymenolepis diminuta</name>
    <name type="common">Rat tapeworm</name>
    <dbReference type="NCBI Taxonomy" id="6216"/>
    <lineage>
        <taxon>Eukaryota</taxon>
        <taxon>Metazoa</taxon>
        <taxon>Spiralia</taxon>
        <taxon>Lophotrochozoa</taxon>
        <taxon>Platyhelminthes</taxon>
        <taxon>Cestoda</taxon>
        <taxon>Eucestoda</taxon>
        <taxon>Cyclophyllidea</taxon>
        <taxon>Hymenolepididae</taxon>
        <taxon>Hymenolepis</taxon>
    </lineage>
</organism>
<accession>A0A564YNJ8</accession>
<keyword evidence="3" id="KW-1185">Reference proteome</keyword>
<protein>
    <submittedName>
        <fullName evidence="2">Uncharacterized protein</fullName>
    </submittedName>
</protein>
<dbReference type="Proteomes" id="UP000321570">
    <property type="component" value="Unassembled WGS sequence"/>
</dbReference>
<name>A0A564YNJ8_HYMDI</name>
<evidence type="ECO:0000313" key="3">
    <source>
        <dbReference type="Proteomes" id="UP000321570"/>
    </source>
</evidence>
<gene>
    <name evidence="2" type="ORF">WMSIL1_LOCUS7937</name>
</gene>
<feature type="compositionally biased region" description="Basic and acidic residues" evidence="1">
    <location>
        <begin position="1"/>
        <end position="19"/>
    </location>
</feature>
<feature type="compositionally biased region" description="Polar residues" evidence="1">
    <location>
        <begin position="20"/>
        <end position="30"/>
    </location>
</feature>
<sequence>MKGNGERCDPKTSFKRTDSPRSNTMATNENPMDRVEFGGPEGGLTYLINVNSYSKWPEVVPLILTTSGSIIGALD</sequence>
<dbReference type="EMBL" id="CABIJS010000299">
    <property type="protein sequence ID" value="VUZ48549.1"/>
    <property type="molecule type" value="Genomic_DNA"/>
</dbReference>
<proteinExistence type="predicted"/>
<evidence type="ECO:0000256" key="1">
    <source>
        <dbReference type="SAM" id="MobiDB-lite"/>
    </source>
</evidence>
<evidence type="ECO:0000313" key="2">
    <source>
        <dbReference type="EMBL" id="VUZ48549.1"/>
    </source>
</evidence>
<feature type="region of interest" description="Disordered" evidence="1">
    <location>
        <begin position="1"/>
        <end position="37"/>
    </location>
</feature>
<reference evidence="2 3" key="1">
    <citation type="submission" date="2019-07" db="EMBL/GenBank/DDBJ databases">
        <authorList>
            <person name="Jastrzebski P J."/>
            <person name="Paukszto L."/>
            <person name="Jastrzebski P J."/>
        </authorList>
    </citation>
    <scope>NUCLEOTIDE SEQUENCE [LARGE SCALE GENOMIC DNA]</scope>
    <source>
        <strain evidence="2 3">WMS-il1</strain>
    </source>
</reference>
<dbReference type="AlphaFoldDB" id="A0A564YNJ8"/>